<organism evidence="1">
    <name type="scientific">Salix viminalis</name>
    <name type="common">Common osier</name>
    <name type="synonym">Basket willow</name>
    <dbReference type="NCBI Taxonomy" id="40686"/>
    <lineage>
        <taxon>Eukaryota</taxon>
        <taxon>Viridiplantae</taxon>
        <taxon>Streptophyta</taxon>
        <taxon>Embryophyta</taxon>
        <taxon>Tracheophyta</taxon>
        <taxon>Spermatophyta</taxon>
        <taxon>Magnoliopsida</taxon>
        <taxon>eudicotyledons</taxon>
        <taxon>Gunneridae</taxon>
        <taxon>Pentapetalae</taxon>
        <taxon>rosids</taxon>
        <taxon>fabids</taxon>
        <taxon>Malpighiales</taxon>
        <taxon>Salicaceae</taxon>
        <taxon>Saliceae</taxon>
        <taxon>Salix</taxon>
    </lineage>
</organism>
<dbReference type="EMBL" id="CAADRP010000041">
    <property type="protein sequence ID" value="VFU22133.1"/>
    <property type="molecule type" value="Genomic_DNA"/>
</dbReference>
<protein>
    <submittedName>
        <fullName evidence="1">Uncharacterized protein</fullName>
    </submittedName>
</protein>
<gene>
    <name evidence="1" type="ORF">SVIM_LOCUS20681</name>
</gene>
<accession>A0A6N2KB44</accession>
<dbReference type="AlphaFoldDB" id="A0A6N2KB44"/>
<name>A0A6N2KB44_SALVM</name>
<reference evidence="1" key="1">
    <citation type="submission" date="2019-03" db="EMBL/GenBank/DDBJ databases">
        <authorList>
            <person name="Mank J."/>
            <person name="Almeida P."/>
        </authorList>
    </citation>
    <scope>NUCLEOTIDE SEQUENCE</scope>
    <source>
        <strain evidence="1">78183</strain>
    </source>
</reference>
<evidence type="ECO:0000313" key="1">
    <source>
        <dbReference type="EMBL" id="VFU22133.1"/>
    </source>
</evidence>
<proteinExistence type="predicted"/>
<sequence>MFFNPLQRNFRKHTRSPLEMIKLNVRHTGDILQTREYKVDASSTNERDALKNQCISKNLEIEQRHRVAGRCRI</sequence>